<keyword evidence="1" id="KW-0812">Transmembrane</keyword>
<name>A0A6A6D566_9PEZI</name>
<organism evidence="2 3">
    <name type="scientific">Zopfia rhizophila CBS 207.26</name>
    <dbReference type="NCBI Taxonomy" id="1314779"/>
    <lineage>
        <taxon>Eukaryota</taxon>
        <taxon>Fungi</taxon>
        <taxon>Dikarya</taxon>
        <taxon>Ascomycota</taxon>
        <taxon>Pezizomycotina</taxon>
        <taxon>Dothideomycetes</taxon>
        <taxon>Dothideomycetes incertae sedis</taxon>
        <taxon>Zopfiaceae</taxon>
        <taxon>Zopfia</taxon>
    </lineage>
</organism>
<dbReference type="AlphaFoldDB" id="A0A6A6D566"/>
<keyword evidence="3" id="KW-1185">Reference proteome</keyword>
<protein>
    <recommendedName>
        <fullName evidence="4">Amino acid permease/ SLC12A domain-containing protein</fullName>
    </recommendedName>
</protein>
<accession>A0A6A6D566</accession>
<reference evidence="2" key="1">
    <citation type="journal article" date="2020" name="Stud. Mycol.">
        <title>101 Dothideomycetes genomes: a test case for predicting lifestyles and emergence of pathogens.</title>
        <authorList>
            <person name="Haridas S."/>
            <person name="Albert R."/>
            <person name="Binder M."/>
            <person name="Bloem J."/>
            <person name="Labutti K."/>
            <person name="Salamov A."/>
            <person name="Andreopoulos B."/>
            <person name="Baker S."/>
            <person name="Barry K."/>
            <person name="Bills G."/>
            <person name="Bluhm B."/>
            <person name="Cannon C."/>
            <person name="Castanera R."/>
            <person name="Culley D."/>
            <person name="Daum C."/>
            <person name="Ezra D."/>
            <person name="Gonzalez J."/>
            <person name="Henrissat B."/>
            <person name="Kuo A."/>
            <person name="Liang C."/>
            <person name="Lipzen A."/>
            <person name="Lutzoni F."/>
            <person name="Magnuson J."/>
            <person name="Mondo S."/>
            <person name="Nolan M."/>
            <person name="Ohm R."/>
            <person name="Pangilinan J."/>
            <person name="Park H.-J."/>
            <person name="Ramirez L."/>
            <person name="Alfaro M."/>
            <person name="Sun H."/>
            <person name="Tritt A."/>
            <person name="Yoshinaga Y."/>
            <person name="Zwiers L.-H."/>
            <person name="Turgeon B."/>
            <person name="Goodwin S."/>
            <person name="Spatafora J."/>
            <person name="Crous P."/>
            <person name="Grigoriev I."/>
        </authorList>
    </citation>
    <scope>NUCLEOTIDE SEQUENCE</scope>
    <source>
        <strain evidence="2">CBS 207.26</strain>
    </source>
</reference>
<feature type="transmembrane region" description="Helical" evidence="1">
    <location>
        <begin position="30"/>
        <end position="63"/>
    </location>
</feature>
<dbReference type="Proteomes" id="UP000800200">
    <property type="component" value="Unassembled WGS sequence"/>
</dbReference>
<gene>
    <name evidence="2" type="ORF">K469DRAFT_707109</name>
</gene>
<evidence type="ECO:0008006" key="4">
    <source>
        <dbReference type="Google" id="ProtNLM"/>
    </source>
</evidence>
<keyword evidence="1" id="KW-1133">Transmembrane helix</keyword>
<proteinExistence type="predicted"/>
<evidence type="ECO:0000313" key="3">
    <source>
        <dbReference type="Proteomes" id="UP000800200"/>
    </source>
</evidence>
<dbReference type="EMBL" id="ML994825">
    <property type="protein sequence ID" value="KAF2174571.1"/>
    <property type="molecule type" value="Genomic_DNA"/>
</dbReference>
<sequence length="69" mass="7587">MSFHRFWSIVVEITTTGFSGQRVRIPDVFWVLLIALYVVLYSLVAPLYASGGVMVTAIVLALLPEGSKS</sequence>
<evidence type="ECO:0000256" key="1">
    <source>
        <dbReference type="SAM" id="Phobius"/>
    </source>
</evidence>
<evidence type="ECO:0000313" key="2">
    <source>
        <dbReference type="EMBL" id="KAF2174571.1"/>
    </source>
</evidence>
<keyword evidence="1" id="KW-0472">Membrane</keyword>